<reference evidence="11 12" key="1">
    <citation type="submission" date="2017-05" db="EMBL/GenBank/DDBJ databases">
        <title>Biotechnological potential of actinobacteria isolated from South African environments.</title>
        <authorList>
            <person name="Le Roes-Hill M."/>
            <person name="Prins A."/>
            <person name="Durrell K.A."/>
        </authorList>
    </citation>
    <scope>NUCLEOTIDE SEQUENCE [LARGE SCALE GENOMIC DNA]</scope>
    <source>
        <strain evidence="11">BS2</strain>
    </source>
</reference>
<dbReference type="RefSeq" id="WP_086533705.1">
    <property type="nucleotide sequence ID" value="NZ_NGFO01000002.1"/>
</dbReference>
<dbReference type="GO" id="GO:0016020">
    <property type="term" value="C:membrane"/>
    <property type="evidence" value="ECO:0007669"/>
    <property type="project" value="InterPro"/>
</dbReference>
<feature type="transmembrane region" description="Helical" evidence="9">
    <location>
        <begin position="38"/>
        <end position="58"/>
    </location>
</feature>
<dbReference type="InterPro" id="IPR050482">
    <property type="entry name" value="Sensor_HK_TwoCompSys"/>
</dbReference>
<dbReference type="Gene3D" id="1.20.5.1930">
    <property type="match status" value="1"/>
</dbReference>
<comment type="catalytic activity">
    <reaction evidence="1">
        <text>ATP + protein L-histidine = ADP + protein N-phospho-L-histidine.</text>
        <dbReference type="EC" id="2.7.13.3"/>
    </reaction>
</comment>
<evidence type="ECO:0000256" key="6">
    <source>
        <dbReference type="ARBA" id="ARBA00022777"/>
    </source>
</evidence>
<keyword evidence="9" id="KW-0812">Transmembrane</keyword>
<evidence type="ECO:0000256" key="7">
    <source>
        <dbReference type="ARBA" id="ARBA00022840"/>
    </source>
</evidence>
<keyword evidence="9" id="KW-1133">Transmembrane helix</keyword>
<feature type="transmembrane region" description="Helical" evidence="9">
    <location>
        <begin position="110"/>
        <end position="127"/>
    </location>
</feature>
<dbReference type="EMBL" id="NGFO01000002">
    <property type="protein sequence ID" value="OUC80559.1"/>
    <property type="molecule type" value="Genomic_DNA"/>
</dbReference>
<feature type="domain" description="Signal transduction histidine kinase subgroup 3 dimerisation and phosphoacceptor" evidence="10">
    <location>
        <begin position="187"/>
        <end position="251"/>
    </location>
</feature>
<dbReference type="PANTHER" id="PTHR24421:SF10">
    <property type="entry name" value="NITRATE_NITRITE SENSOR PROTEIN NARQ"/>
    <property type="match status" value="1"/>
</dbReference>
<evidence type="ECO:0000313" key="11">
    <source>
        <dbReference type="EMBL" id="OUC80559.1"/>
    </source>
</evidence>
<dbReference type="SUPFAM" id="SSF55874">
    <property type="entry name" value="ATPase domain of HSP90 chaperone/DNA topoisomerase II/histidine kinase"/>
    <property type="match status" value="1"/>
</dbReference>
<dbReference type="GO" id="GO:0005524">
    <property type="term" value="F:ATP binding"/>
    <property type="evidence" value="ECO:0007669"/>
    <property type="project" value="UniProtKB-KW"/>
</dbReference>
<keyword evidence="12" id="KW-1185">Reference proteome</keyword>
<comment type="caution">
    <text evidence="11">The sequence shown here is derived from an EMBL/GenBank/DDBJ whole genome shotgun (WGS) entry which is preliminary data.</text>
</comment>
<organism evidence="11 12">
    <name type="scientific">Gordonia lacunae</name>
    <dbReference type="NCBI Taxonomy" id="417102"/>
    <lineage>
        <taxon>Bacteria</taxon>
        <taxon>Bacillati</taxon>
        <taxon>Actinomycetota</taxon>
        <taxon>Actinomycetes</taxon>
        <taxon>Mycobacteriales</taxon>
        <taxon>Gordoniaceae</taxon>
        <taxon>Gordonia</taxon>
    </lineage>
</organism>
<accession>A0A243QFL9</accession>
<keyword evidence="8" id="KW-0902">Two-component regulatory system</keyword>
<dbReference type="STRING" id="417102.CA982_02155"/>
<dbReference type="InterPro" id="IPR011712">
    <property type="entry name" value="Sig_transdc_His_kin_sub3_dim/P"/>
</dbReference>
<dbReference type="CDD" id="cd16917">
    <property type="entry name" value="HATPase_UhpB-NarQ-NarX-like"/>
    <property type="match status" value="1"/>
</dbReference>
<evidence type="ECO:0000313" key="12">
    <source>
        <dbReference type="Proteomes" id="UP000194632"/>
    </source>
</evidence>
<feature type="transmembrane region" description="Helical" evidence="9">
    <location>
        <begin position="134"/>
        <end position="155"/>
    </location>
</feature>
<evidence type="ECO:0000256" key="1">
    <source>
        <dbReference type="ARBA" id="ARBA00000085"/>
    </source>
</evidence>
<feature type="transmembrane region" description="Helical" evidence="9">
    <location>
        <begin position="65"/>
        <end position="98"/>
    </location>
</feature>
<keyword evidence="6" id="KW-0418">Kinase</keyword>
<gene>
    <name evidence="11" type="ORF">CA982_02155</name>
</gene>
<dbReference type="OrthoDB" id="227596at2"/>
<proteinExistence type="predicted"/>
<keyword evidence="4" id="KW-0808">Transferase</keyword>
<evidence type="ECO:0000256" key="2">
    <source>
        <dbReference type="ARBA" id="ARBA00012438"/>
    </source>
</evidence>
<evidence type="ECO:0000256" key="9">
    <source>
        <dbReference type="SAM" id="Phobius"/>
    </source>
</evidence>
<dbReference type="Gene3D" id="3.30.565.10">
    <property type="entry name" value="Histidine kinase-like ATPase, C-terminal domain"/>
    <property type="match status" value="1"/>
</dbReference>
<dbReference type="EC" id="2.7.13.3" evidence="2"/>
<dbReference type="InterPro" id="IPR036890">
    <property type="entry name" value="HATPase_C_sf"/>
</dbReference>
<evidence type="ECO:0000259" key="10">
    <source>
        <dbReference type="Pfam" id="PF07730"/>
    </source>
</evidence>
<dbReference type="AlphaFoldDB" id="A0A243QFL9"/>
<evidence type="ECO:0000256" key="8">
    <source>
        <dbReference type="ARBA" id="ARBA00023012"/>
    </source>
</evidence>
<evidence type="ECO:0000256" key="3">
    <source>
        <dbReference type="ARBA" id="ARBA00022553"/>
    </source>
</evidence>
<protein>
    <recommendedName>
        <fullName evidence="2">histidine kinase</fullName>
        <ecNumber evidence="2">2.7.13.3</ecNumber>
    </recommendedName>
</protein>
<keyword evidence="3" id="KW-0597">Phosphoprotein</keyword>
<evidence type="ECO:0000256" key="5">
    <source>
        <dbReference type="ARBA" id="ARBA00022741"/>
    </source>
</evidence>
<keyword evidence="9" id="KW-0472">Membrane</keyword>
<feature type="transmembrane region" description="Helical" evidence="9">
    <location>
        <begin position="12"/>
        <end position="32"/>
    </location>
</feature>
<dbReference type="PANTHER" id="PTHR24421">
    <property type="entry name" value="NITRATE/NITRITE SENSOR PROTEIN NARX-RELATED"/>
    <property type="match status" value="1"/>
</dbReference>
<keyword evidence="7" id="KW-0067">ATP-binding</keyword>
<dbReference type="GO" id="GO:0046983">
    <property type="term" value="F:protein dimerization activity"/>
    <property type="evidence" value="ECO:0007669"/>
    <property type="project" value="InterPro"/>
</dbReference>
<keyword evidence="5" id="KW-0547">Nucleotide-binding</keyword>
<dbReference type="GO" id="GO:0000155">
    <property type="term" value="F:phosphorelay sensor kinase activity"/>
    <property type="evidence" value="ECO:0007669"/>
    <property type="project" value="InterPro"/>
</dbReference>
<name>A0A243QFL9_9ACTN</name>
<dbReference type="Proteomes" id="UP000194632">
    <property type="component" value="Unassembled WGS sequence"/>
</dbReference>
<sequence>MTGNNRRSRIGTLRFTWVGVLPLTIGYASAVVESVVVGWRGALTWSAVGVTLAALVLASGRRGRVSVVAGLFIVTIAINEVLVSPTMVAVVVLAYVWLFEVAVNRPQREAIWTAVAIGGALCTAQAVSERLVPAALTLVVNALWVAVVTAVGSAIQAHRLYVASVEDRAARAERTKEEAVLRHVAEERMRIARELHDVVAHHITAVSMQIGVARSRLHNAVPEADAVLDQAQLSARSVISELHDIVLILRENNTDDADPPVVTGRLNDELADLLRPFESLSRPPTLTVTGAFDGELTPAVGLAVYRVVQESLTNAYKHGAGGADVRVQCGPGADATVSICNPLDPAVVTTGSAGQPAPGGGFGLVGMRERVRSAGGTFAIEESDEQFCVRAEFRRRHDIGPDRATGGDAT</sequence>
<dbReference type="Pfam" id="PF07730">
    <property type="entry name" value="HisKA_3"/>
    <property type="match status" value="1"/>
</dbReference>
<evidence type="ECO:0000256" key="4">
    <source>
        <dbReference type="ARBA" id="ARBA00022679"/>
    </source>
</evidence>